<dbReference type="Proteomes" id="UP001315686">
    <property type="component" value="Unassembled WGS sequence"/>
</dbReference>
<name>A0AAP2CMQ7_9RHOB</name>
<dbReference type="AlphaFoldDB" id="A0AAP2CMQ7"/>
<accession>A0AAP2CMQ7</accession>
<proteinExistence type="predicted"/>
<evidence type="ECO:0000313" key="1">
    <source>
        <dbReference type="EMBL" id="MBT0956341.1"/>
    </source>
</evidence>
<dbReference type="InterPro" id="IPR008727">
    <property type="entry name" value="PAAR_motif"/>
</dbReference>
<evidence type="ECO:0000313" key="2">
    <source>
        <dbReference type="Proteomes" id="UP001315686"/>
    </source>
</evidence>
<comment type="caution">
    <text evidence="1">The sequence shown here is derived from an EMBL/GenBank/DDBJ whole genome shotgun (WGS) entry which is preliminary data.</text>
</comment>
<keyword evidence="2" id="KW-1185">Reference proteome</keyword>
<gene>
    <name evidence="1" type="ORF">IV417_02990</name>
</gene>
<dbReference type="EMBL" id="JADQAZ010000001">
    <property type="protein sequence ID" value="MBT0956341.1"/>
    <property type="molecule type" value="Genomic_DNA"/>
</dbReference>
<dbReference type="Gene3D" id="2.60.200.60">
    <property type="match status" value="1"/>
</dbReference>
<dbReference type="Pfam" id="PF05488">
    <property type="entry name" value="PAAR_motif"/>
    <property type="match status" value="1"/>
</dbReference>
<reference evidence="1 2" key="1">
    <citation type="journal article" date="2021" name="Arch. Microbiol.">
        <title>Harenicola maris gen. nov., sp. nov. isolated from the Sea of Japan shallow sediments.</title>
        <authorList>
            <person name="Romanenko L.A."/>
            <person name="Kurilenko V.V."/>
            <person name="Chernysheva N.Y."/>
            <person name="Tekutyeva L.A."/>
            <person name="Velansky P.V."/>
            <person name="Svetashev V.I."/>
            <person name="Isaeva M.P."/>
        </authorList>
    </citation>
    <scope>NUCLEOTIDE SEQUENCE [LARGE SCALE GENOMIC DNA]</scope>
    <source>
        <strain evidence="1 2">KMM 3653</strain>
    </source>
</reference>
<protein>
    <submittedName>
        <fullName evidence="1">PAAR domain-containing protein</fullName>
    </submittedName>
</protein>
<dbReference type="RefSeq" id="WP_327792545.1">
    <property type="nucleotide sequence ID" value="NZ_JADQAZ010000001.1"/>
</dbReference>
<sequence>MPPAARILDNVTHPLPPILTPGPGSTNVLVGMLPQWRAIPAAAASALNAAKKATDAACKTLEATRSAAMGTPGAPAAIAAENAGKAAASAAMGALMNSIGGLSDTHMCTTPTPPCPVPHGPGKVIDGSSTVLVNGLPAARMGDTVVEAIGPPNKIAKGHPTTIIGGGSNSGSASFGALVAALVSAVVEAVVAEFPRPVILPDGTHATEYSPNVYVTGTAEQQAETIRQLNAIRAGEGGEQFFNDLAGQDEPQILSVIGDPARGRELHPGQQSYENCAVQSSQQIIHQATGTDNDEATMEGIAGGPPPSGYSRTGGTPIGGEEVILENGGVPATMMPGNTNTVDNALANNQGVISGHDAGRLWNDPAYNGGGHAVHTTGAVQNQNGETLAYTINDTGNNKTGQVIGAQEYADSLDGFNIPVTDNPIW</sequence>
<organism evidence="1 2">
    <name type="scientific">Harenicola maris</name>
    <dbReference type="NCBI Taxonomy" id="2841044"/>
    <lineage>
        <taxon>Bacteria</taxon>
        <taxon>Pseudomonadati</taxon>
        <taxon>Pseudomonadota</taxon>
        <taxon>Alphaproteobacteria</taxon>
        <taxon>Rhodobacterales</taxon>
        <taxon>Paracoccaceae</taxon>
        <taxon>Harenicola</taxon>
    </lineage>
</organism>